<proteinExistence type="inferred from homology"/>
<dbReference type="InterPro" id="IPR000847">
    <property type="entry name" value="LysR_HTH_N"/>
</dbReference>
<dbReference type="GO" id="GO:0003700">
    <property type="term" value="F:DNA-binding transcription factor activity"/>
    <property type="evidence" value="ECO:0007669"/>
    <property type="project" value="InterPro"/>
</dbReference>
<dbReference type="Gene3D" id="1.10.10.10">
    <property type="entry name" value="Winged helix-like DNA-binding domain superfamily/Winged helix DNA-binding domain"/>
    <property type="match status" value="1"/>
</dbReference>
<sequence>MELGWLEDFVTLCEVGNFSRAAEQRNLTQPAFSRHIKALEDWTGATLFDRTAQPIRPTPAGQALLPAAEGILRRLHQAREQARAAEAGAGATLHIAATHSLSLTFFPAWIRALEDAGRPFPIRLDSDTMLACEQALLAGQCQFLLCHADPAEPDRLDPAHFLSVQVGTDELVPCVAPALVDARAWLPGGAEAPTPYLAYSDASALGRAVTRRLAGLARPPHLARHFTSHLSVVLRPMVRDGKGLAWLPRSLVGDDLAAGRLAAVPGETWRIPLEVRVFRPRDRLAPAAEAFWELLAAPAARHSEPAPALPSS</sequence>
<dbReference type="InterPro" id="IPR036388">
    <property type="entry name" value="WH-like_DNA-bd_sf"/>
</dbReference>
<keyword evidence="4" id="KW-0804">Transcription</keyword>
<feature type="domain" description="HTH lysR-type" evidence="5">
    <location>
        <begin position="1"/>
        <end position="58"/>
    </location>
</feature>
<evidence type="ECO:0000256" key="2">
    <source>
        <dbReference type="ARBA" id="ARBA00023015"/>
    </source>
</evidence>
<name>A0A286H068_9PROT</name>
<dbReference type="FunFam" id="1.10.10.10:FF:000001">
    <property type="entry name" value="LysR family transcriptional regulator"/>
    <property type="match status" value="1"/>
</dbReference>
<dbReference type="RefSeq" id="WP_097281396.1">
    <property type="nucleotide sequence ID" value="NZ_OCNJ01000014.1"/>
</dbReference>
<dbReference type="PRINTS" id="PR00039">
    <property type="entry name" value="HTHLYSR"/>
</dbReference>
<evidence type="ECO:0000256" key="3">
    <source>
        <dbReference type="ARBA" id="ARBA00023125"/>
    </source>
</evidence>
<dbReference type="SUPFAM" id="SSF53850">
    <property type="entry name" value="Periplasmic binding protein-like II"/>
    <property type="match status" value="1"/>
</dbReference>
<protein>
    <submittedName>
        <fullName evidence="6">Transcriptional regulator, LysR family</fullName>
    </submittedName>
</protein>
<dbReference type="OrthoDB" id="528082at2"/>
<evidence type="ECO:0000259" key="5">
    <source>
        <dbReference type="PROSITE" id="PS50931"/>
    </source>
</evidence>
<gene>
    <name evidence="6" type="ORF">SAMN05421508_11466</name>
</gene>
<dbReference type="InterPro" id="IPR036390">
    <property type="entry name" value="WH_DNA-bd_sf"/>
</dbReference>
<keyword evidence="2" id="KW-0805">Transcription regulation</keyword>
<organism evidence="6 7">
    <name type="scientific">Caenispirillum bisanense</name>
    <dbReference type="NCBI Taxonomy" id="414052"/>
    <lineage>
        <taxon>Bacteria</taxon>
        <taxon>Pseudomonadati</taxon>
        <taxon>Pseudomonadota</taxon>
        <taxon>Alphaproteobacteria</taxon>
        <taxon>Rhodospirillales</taxon>
        <taxon>Novispirillaceae</taxon>
        <taxon>Caenispirillum</taxon>
    </lineage>
</organism>
<accession>A0A286H068</accession>
<dbReference type="InterPro" id="IPR005119">
    <property type="entry name" value="LysR_subst-bd"/>
</dbReference>
<dbReference type="PROSITE" id="PS50931">
    <property type="entry name" value="HTH_LYSR"/>
    <property type="match status" value="1"/>
</dbReference>
<keyword evidence="3" id="KW-0238">DNA-binding</keyword>
<keyword evidence="7" id="KW-1185">Reference proteome</keyword>
<dbReference type="GO" id="GO:0000976">
    <property type="term" value="F:transcription cis-regulatory region binding"/>
    <property type="evidence" value="ECO:0007669"/>
    <property type="project" value="TreeGrafter"/>
</dbReference>
<dbReference type="PANTHER" id="PTHR30126:SF2">
    <property type="entry name" value="HTH-TYPE TRANSCRIPTIONAL REGULATOR YJIE"/>
    <property type="match status" value="1"/>
</dbReference>
<dbReference type="Gene3D" id="3.40.190.10">
    <property type="entry name" value="Periplasmic binding protein-like II"/>
    <property type="match status" value="2"/>
</dbReference>
<dbReference type="Pfam" id="PF00126">
    <property type="entry name" value="HTH_1"/>
    <property type="match status" value="1"/>
</dbReference>
<dbReference type="EMBL" id="OCNJ01000014">
    <property type="protein sequence ID" value="SOE00846.1"/>
    <property type="molecule type" value="Genomic_DNA"/>
</dbReference>
<comment type="similarity">
    <text evidence="1">Belongs to the LysR transcriptional regulatory family.</text>
</comment>
<dbReference type="Pfam" id="PF03466">
    <property type="entry name" value="LysR_substrate"/>
    <property type="match status" value="1"/>
</dbReference>
<evidence type="ECO:0000256" key="4">
    <source>
        <dbReference type="ARBA" id="ARBA00023163"/>
    </source>
</evidence>
<dbReference type="CDD" id="cd05466">
    <property type="entry name" value="PBP2_LTTR_substrate"/>
    <property type="match status" value="1"/>
</dbReference>
<evidence type="ECO:0000313" key="6">
    <source>
        <dbReference type="EMBL" id="SOE00846.1"/>
    </source>
</evidence>
<dbReference type="PANTHER" id="PTHR30126">
    <property type="entry name" value="HTH-TYPE TRANSCRIPTIONAL REGULATOR"/>
    <property type="match status" value="1"/>
</dbReference>
<dbReference type="Proteomes" id="UP000219621">
    <property type="component" value="Unassembled WGS sequence"/>
</dbReference>
<reference evidence="7" key="1">
    <citation type="submission" date="2017-09" db="EMBL/GenBank/DDBJ databases">
        <authorList>
            <person name="Varghese N."/>
            <person name="Submissions S."/>
        </authorList>
    </citation>
    <scope>NUCLEOTIDE SEQUENCE [LARGE SCALE GENOMIC DNA]</scope>
    <source>
        <strain evidence="7">USBA 140</strain>
    </source>
</reference>
<evidence type="ECO:0000313" key="7">
    <source>
        <dbReference type="Proteomes" id="UP000219621"/>
    </source>
</evidence>
<dbReference type="SUPFAM" id="SSF46785">
    <property type="entry name" value="Winged helix' DNA-binding domain"/>
    <property type="match status" value="1"/>
</dbReference>
<dbReference type="AlphaFoldDB" id="A0A286H068"/>
<evidence type="ECO:0000256" key="1">
    <source>
        <dbReference type="ARBA" id="ARBA00009437"/>
    </source>
</evidence>